<evidence type="ECO:0000313" key="3">
    <source>
        <dbReference type="Proteomes" id="UP001199525"/>
    </source>
</evidence>
<comment type="caution">
    <text evidence="2">The sequence shown here is derived from an EMBL/GenBank/DDBJ whole genome shotgun (WGS) entry which is preliminary data.</text>
</comment>
<dbReference type="InterPro" id="IPR007867">
    <property type="entry name" value="GMC_OxRtase_C"/>
</dbReference>
<dbReference type="Pfam" id="PF05199">
    <property type="entry name" value="GMC_oxred_C"/>
    <property type="match status" value="1"/>
</dbReference>
<dbReference type="Gene3D" id="3.30.560.10">
    <property type="entry name" value="Glucose Oxidase, domain 3"/>
    <property type="match status" value="1"/>
</dbReference>
<evidence type="ECO:0000259" key="1">
    <source>
        <dbReference type="Pfam" id="PF05199"/>
    </source>
</evidence>
<proteinExistence type="predicted"/>
<dbReference type="SUPFAM" id="SSF54373">
    <property type="entry name" value="FAD-linked reductases, C-terminal domain"/>
    <property type="match status" value="1"/>
</dbReference>
<reference evidence="2 3" key="1">
    <citation type="journal article" date="2021" name="Microorganisms">
        <title>Genome Evolution of Filamentous Cyanobacterium Nostoc Species: From Facultative Symbiosis to Free Living.</title>
        <authorList>
            <person name="Huo D."/>
            <person name="Li H."/>
            <person name="Cai F."/>
            <person name="Guo X."/>
            <person name="Qiao Z."/>
            <person name="Wang W."/>
            <person name="Yu G."/>
            <person name="Li R."/>
        </authorList>
    </citation>
    <scope>NUCLEOTIDE SEQUENCE [LARGE SCALE GENOMIC DNA]</scope>
    <source>
        <strain evidence="2 3">CHAB 5714</strain>
    </source>
</reference>
<dbReference type="Proteomes" id="UP001199525">
    <property type="component" value="Unassembled WGS sequence"/>
</dbReference>
<protein>
    <submittedName>
        <fullName evidence="2">GMC family oxidoreductase</fullName>
    </submittedName>
</protein>
<gene>
    <name evidence="2" type="ORF">LC586_38280</name>
</gene>
<name>A0ABS8IM40_9NOSO</name>
<sequence length="47" mass="5233">MTITTGGVSLRSSNPKDAPVIRMNYLQSEADVRLLVAGIRLMRQLFL</sequence>
<organism evidence="2 3">
    <name type="scientific">Nostoc favosum CHAB5714</name>
    <dbReference type="NCBI Taxonomy" id="2780399"/>
    <lineage>
        <taxon>Bacteria</taxon>
        <taxon>Bacillati</taxon>
        <taxon>Cyanobacteriota</taxon>
        <taxon>Cyanophyceae</taxon>
        <taxon>Nostocales</taxon>
        <taxon>Nostocaceae</taxon>
        <taxon>Nostoc</taxon>
        <taxon>Nostoc favosum</taxon>
    </lineage>
</organism>
<keyword evidence="3" id="KW-1185">Reference proteome</keyword>
<feature type="domain" description="Glucose-methanol-choline oxidoreductase C-terminal" evidence="1">
    <location>
        <begin position="5"/>
        <end position="46"/>
    </location>
</feature>
<dbReference type="EMBL" id="JAIVFQ010000161">
    <property type="protein sequence ID" value="MCC5604831.1"/>
    <property type="molecule type" value="Genomic_DNA"/>
</dbReference>
<evidence type="ECO:0000313" key="2">
    <source>
        <dbReference type="EMBL" id="MCC5604831.1"/>
    </source>
</evidence>
<accession>A0ABS8IM40</accession>